<feature type="domain" description="N-acetyltransferase" evidence="1">
    <location>
        <begin position="8"/>
        <end position="171"/>
    </location>
</feature>
<dbReference type="Proteomes" id="UP000654670">
    <property type="component" value="Unassembled WGS sequence"/>
</dbReference>
<dbReference type="Gene3D" id="3.40.630.30">
    <property type="match status" value="1"/>
</dbReference>
<name>A0A917S8B1_9BACL</name>
<protein>
    <submittedName>
        <fullName evidence="2">Acetyltransferase</fullName>
    </submittedName>
</protein>
<reference evidence="2" key="2">
    <citation type="submission" date="2020-09" db="EMBL/GenBank/DDBJ databases">
        <authorList>
            <person name="Sun Q."/>
            <person name="Ohkuma M."/>
        </authorList>
    </citation>
    <scope>NUCLEOTIDE SEQUENCE</scope>
    <source>
        <strain evidence="2">JCM 15325</strain>
    </source>
</reference>
<evidence type="ECO:0000313" key="3">
    <source>
        <dbReference type="Proteomes" id="UP000654670"/>
    </source>
</evidence>
<proteinExistence type="predicted"/>
<organism evidence="2 3">
    <name type="scientific">Sporolactobacillus putidus</name>
    <dbReference type="NCBI Taxonomy" id="492735"/>
    <lineage>
        <taxon>Bacteria</taxon>
        <taxon>Bacillati</taxon>
        <taxon>Bacillota</taxon>
        <taxon>Bacilli</taxon>
        <taxon>Bacillales</taxon>
        <taxon>Sporolactobacillaceae</taxon>
        <taxon>Sporolactobacillus</taxon>
    </lineage>
</organism>
<dbReference type="InterPro" id="IPR000182">
    <property type="entry name" value="GNAT_dom"/>
</dbReference>
<dbReference type="PANTHER" id="PTHR43792:SF1">
    <property type="entry name" value="N-ACETYLTRANSFERASE DOMAIN-CONTAINING PROTEIN"/>
    <property type="match status" value="1"/>
</dbReference>
<dbReference type="RefSeq" id="WP_188804369.1">
    <property type="nucleotide sequence ID" value="NZ_BMOK01000014.1"/>
</dbReference>
<dbReference type="InterPro" id="IPR016181">
    <property type="entry name" value="Acyl_CoA_acyltransferase"/>
</dbReference>
<evidence type="ECO:0000259" key="1">
    <source>
        <dbReference type="PROSITE" id="PS51186"/>
    </source>
</evidence>
<gene>
    <name evidence="2" type="ORF">GCM10007968_27530</name>
</gene>
<dbReference type="Pfam" id="PF13302">
    <property type="entry name" value="Acetyltransf_3"/>
    <property type="match status" value="1"/>
</dbReference>
<dbReference type="InterPro" id="IPR051531">
    <property type="entry name" value="N-acetyltransferase"/>
</dbReference>
<dbReference type="GO" id="GO:0016747">
    <property type="term" value="F:acyltransferase activity, transferring groups other than amino-acyl groups"/>
    <property type="evidence" value="ECO:0007669"/>
    <property type="project" value="InterPro"/>
</dbReference>
<dbReference type="AlphaFoldDB" id="A0A917S8B1"/>
<sequence>MYLASERLLFRPYDDHDFAFLHSLLSDPEEVRFISTGKTRDEKGAKQFLNWIYGSYKLGSDLGLMVLARKKDHVKIGHAGLVPQTVDGVREIEIGYWIAREHWNNGYATEAAGMLLHYGQTHCGINRFIALIQNGNTASQKVAEKIGMKCEKEITLTGKRVSVYSIESKQK</sequence>
<dbReference type="EMBL" id="BMOK01000014">
    <property type="protein sequence ID" value="GGL62020.1"/>
    <property type="molecule type" value="Genomic_DNA"/>
</dbReference>
<comment type="caution">
    <text evidence="2">The sequence shown here is derived from an EMBL/GenBank/DDBJ whole genome shotgun (WGS) entry which is preliminary data.</text>
</comment>
<dbReference type="SUPFAM" id="SSF55729">
    <property type="entry name" value="Acyl-CoA N-acyltransferases (Nat)"/>
    <property type="match status" value="1"/>
</dbReference>
<dbReference type="PANTHER" id="PTHR43792">
    <property type="entry name" value="GNAT FAMILY, PUTATIVE (AFU_ORTHOLOGUE AFUA_3G00765)-RELATED-RELATED"/>
    <property type="match status" value="1"/>
</dbReference>
<dbReference type="PROSITE" id="PS51186">
    <property type="entry name" value="GNAT"/>
    <property type="match status" value="1"/>
</dbReference>
<reference evidence="2" key="1">
    <citation type="journal article" date="2014" name="Int. J. Syst. Evol. Microbiol.">
        <title>Complete genome sequence of Corynebacterium casei LMG S-19264T (=DSM 44701T), isolated from a smear-ripened cheese.</title>
        <authorList>
            <consortium name="US DOE Joint Genome Institute (JGI-PGF)"/>
            <person name="Walter F."/>
            <person name="Albersmeier A."/>
            <person name="Kalinowski J."/>
            <person name="Ruckert C."/>
        </authorList>
    </citation>
    <scope>NUCLEOTIDE SEQUENCE</scope>
    <source>
        <strain evidence="2">JCM 15325</strain>
    </source>
</reference>
<accession>A0A917S8B1</accession>
<evidence type="ECO:0000313" key="2">
    <source>
        <dbReference type="EMBL" id="GGL62020.1"/>
    </source>
</evidence>
<keyword evidence="3" id="KW-1185">Reference proteome</keyword>